<proteinExistence type="predicted"/>
<evidence type="ECO:0000313" key="2">
    <source>
        <dbReference type="Proteomes" id="UP001139054"/>
    </source>
</evidence>
<dbReference type="RefSeq" id="WP_237890130.1">
    <property type="nucleotide sequence ID" value="NZ_JAKLTY010000004.1"/>
</dbReference>
<protein>
    <submittedName>
        <fullName evidence="1">Uncharacterized protein</fullName>
    </submittedName>
</protein>
<evidence type="ECO:0000313" key="1">
    <source>
        <dbReference type="EMBL" id="MCG2626680.1"/>
    </source>
</evidence>
<sequence>MAQKLRAVREAGDRRVIVVAGSNAWYSIDASLMAQRLHRPVVNAAVHFGLAKAMVERVSDEVRSGDLVLLPLEYEQYQQPDSLGTTEACYLLFDHFRSPSWSLGWFSAFNSCPLKLERLAPVVRRFSIPQFREPDLSDVMTPIGDRLHTDAELASWRGGWKLNVAGAMAEIREPRLEAAILKMKARGAHVAISFPVQPSESVADVRELDVWRKLIEQWAHHQGVQVVSSPQLHLFPDSCFLDTPYHLHSGCRAQNTERYAAAISAMTLSRP</sequence>
<gene>
    <name evidence="1" type="ORF">L6654_08605</name>
</gene>
<name>A0A9X1RAI6_9BRAD</name>
<reference evidence="1" key="1">
    <citation type="submission" date="2022-01" db="EMBL/GenBank/DDBJ databases">
        <title>Genome sequnece data of strain Bradyrhizobium sp. nov.</title>
        <authorList>
            <person name="Zhang J."/>
        </authorList>
    </citation>
    <scope>NUCLEOTIDE SEQUENCE</scope>
    <source>
        <strain evidence="1">WYCCWR 13023</strain>
    </source>
</reference>
<organism evidence="1 2">
    <name type="scientific">Bradyrhizobium zhengyangense</name>
    <dbReference type="NCBI Taxonomy" id="2911009"/>
    <lineage>
        <taxon>Bacteria</taxon>
        <taxon>Pseudomonadati</taxon>
        <taxon>Pseudomonadota</taxon>
        <taxon>Alphaproteobacteria</taxon>
        <taxon>Hyphomicrobiales</taxon>
        <taxon>Nitrobacteraceae</taxon>
        <taxon>Bradyrhizobium</taxon>
    </lineage>
</organism>
<dbReference type="EMBL" id="JAKLTY010000004">
    <property type="protein sequence ID" value="MCG2626680.1"/>
    <property type="molecule type" value="Genomic_DNA"/>
</dbReference>
<dbReference type="Proteomes" id="UP001139054">
    <property type="component" value="Unassembled WGS sequence"/>
</dbReference>
<comment type="caution">
    <text evidence="1">The sequence shown here is derived from an EMBL/GenBank/DDBJ whole genome shotgun (WGS) entry which is preliminary data.</text>
</comment>
<dbReference type="AlphaFoldDB" id="A0A9X1RAI6"/>
<accession>A0A9X1RAI6</accession>